<dbReference type="Proteomes" id="UP001208689">
    <property type="component" value="Chromosome"/>
</dbReference>
<accession>A0ABY6HTU5</accession>
<proteinExistence type="predicted"/>
<keyword evidence="2" id="KW-1185">Reference proteome</keyword>
<name>A0ABY6HTU5_9ARCH</name>
<protein>
    <submittedName>
        <fullName evidence="1">Uncharacterized protein</fullName>
    </submittedName>
</protein>
<dbReference type="EMBL" id="CP104013">
    <property type="protein sequence ID" value="UYP45772.1"/>
    <property type="molecule type" value="Genomic_DNA"/>
</dbReference>
<reference evidence="1" key="1">
    <citation type="submission" date="2022-09" db="EMBL/GenBank/DDBJ databases">
        <title>Actin cytoskeleton and complex cell architecture in an #Asgard archaeon.</title>
        <authorList>
            <person name="Ponce Toledo R.I."/>
            <person name="Schleper C."/>
            <person name="Rodrigues Oliveira T."/>
            <person name="Wollweber F."/>
            <person name="Xu J."/>
            <person name="Rittmann S."/>
            <person name="Klingl A."/>
            <person name="Pilhofer M."/>
        </authorList>
    </citation>
    <scope>NUCLEOTIDE SEQUENCE</scope>
    <source>
        <strain evidence="1">B-35</strain>
    </source>
</reference>
<evidence type="ECO:0000313" key="1">
    <source>
        <dbReference type="EMBL" id="UYP45772.1"/>
    </source>
</evidence>
<sequence length="76" mass="8821">MVYTAKYVRISKIKELLIHNDQKIRVSGDAKEKLAEFLDKAIEKAAEEMINKLPRKTKGEGKGQLKRITFQLEDFK</sequence>
<evidence type="ECO:0000313" key="2">
    <source>
        <dbReference type="Proteomes" id="UP001208689"/>
    </source>
</evidence>
<organism evidence="1 2">
    <name type="scientific">Candidatus Lokiarchaeum ossiferum</name>
    <dbReference type="NCBI Taxonomy" id="2951803"/>
    <lineage>
        <taxon>Archaea</taxon>
        <taxon>Promethearchaeati</taxon>
        <taxon>Promethearchaeota</taxon>
        <taxon>Promethearchaeia</taxon>
        <taxon>Promethearchaeales</taxon>
        <taxon>Promethearchaeaceae</taxon>
        <taxon>Candidatus Lokiarchaeum</taxon>
    </lineage>
</organism>
<gene>
    <name evidence="1" type="ORF">NEF87_002057</name>
</gene>